<name>A0ABR6KR22_9BACT</name>
<dbReference type="InterPro" id="IPR002656">
    <property type="entry name" value="Acyl_transf_3_dom"/>
</dbReference>
<feature type="transmembrane region" description="Helical" evidence="1">
    <location>
        <begin position="245"/>
        <end position="263"/>
    </location>
</feature>
<dbReference type="PANTHER" id="PTHR23028:SF53">
    <property type="entry name" value="ACYL_TRANSF_3 DOMAIN-CONTAINING PROTEIN"/>
    <property type="match status" value="1"/>
</dbReference>
<dbReference type="InterPro" id="IPR050879">
    <property type="entry name" value="Acyltransferase_3"/>
</dbReference>
<dbReference type="PANTHER" id="PTHR23028">
    <property type="entry name" value="ACETYLTRANSFERASE"/>
    <property type="match status" value="1"/>
</dbReference>
<sequence>MIKPLTSLRFIFALMVFAAHCYVIDPHFSHFLYKEGFVGVSFFFVLSGFIIAYNYQRKFESKSISRREFWIARFARVYPLHIATLMLYPLVGGALLAMNWDTVLKLVSQLFLVHPFIPQTDYFFAFNSPSWSLGCEQLFYFLFPFLALWLNDTRKLFWILIATGLIVACGMYFTPEEQIRAYWYVNPLTRLPDFLVGMLLFKLYDKSTGNWSVNRATWFEIGAVALFIAFYYCGSAGVLPKVYRYSVYYWLPVSLLLYVFAMNKGMISRFLSNKYLVIGGDISYAMYLIHLFIIELYKSTGWNYPWQIVIPILLLITICCSLLSYRYFEKPVNKYIRMHLK</sequence>
<dbReference type="Pfam" id="PF01757">
    <property type="entry name" value="Acyl_transf_3"/>
    <property type="match status" value="1"/>
</dbReference>
<evidence type="ECO:0000256" key="1">
    <source>
        <dbReference type="SAM" id="Phobius"/>
    </source>
</evidence>
<protein>
    <submittedName>
        <fullName evidence="3">Peptidoglycan/LPS O-acetylase OafA/YrhL</fullName>
    </submittedName>
</protein>
<dbReference type="EMBL" id="JACHOC010000008">
    <property type="protein sequence ID" value="MBB4623964.1"/>
    <property type="molecule type" value="Genomic_DNA"/>
</dbReference>
<dbReference type="RefSeq" id="WP_183671815.1">
    <property type="nucleotide sequence ID" value="NZ_BMPB01000011.1"/>
</dbReference>
<evidence type="ECO:0000313" key="3">
    <source>
        <dbReference type="EMBL" id="MBB4623964.1"/>
    </source>
</evidence>
<dbReference type="Proteomes" id="UP000533637">
    <property type="component" value="Unassembled WGS sequence"/>
</dbReference>
<feature type="transmembrane region" description="Helical" evidence="1">
    <location>
        <begin position="306"/>
        <end position="328"/>
    </location>
</feature>
<feature type="transmembrane region" description="Helical" evidence="1">
    <location>
        <begin position="131"/>
        <end position="150"/>
    </location>
</feature>
<evidence type="ECO:0000259" key="2">
    <source>
        <dbReference type="Pfam" id="PF01757"/>
    </source>
</evidence>
<keyword evidence="1" id="KW-0472">Membrane</keyword>
<reference evidence="3 4" key="1">
    <citation type="submission" date="2020-08" db="EMBL/GenBank/DDBJ databases">
        <title>Genomic Encyclopedia of Type Strains, Phase IV (KMG-IV): sequencing the most valuable type-strain genomes for metagenomic binning, comparative biology and taxonomic classification.</title>
        <authorList>
            <person name="Goeker M."/>
        </authorList>
    </citation>
    <scope>NUCLEOTIDE SEQUENCE [LARGE SCALE GENOMIC DNA]</scope>
    <source>
        <strain evidence="3 4">DSM 102983</strain>
    </source>
</reference>
<gene>
    <name evidence="3" type="ORF">GGQ57_003888</name>
</gene>
<comment type="caution">
    <text evidence="3">The sequence shown here is derived from an EMBL/GenBank/DDBJ whole genome shotgun (WGS) entry which is preliminary data.</text>
</comment>
<proteinExistence type="predicted"/>
<keyword evidence="1" id="KW-0812">Transmembrane</keyword>
<feature type="transmembrane region" description="Helical" evidence="1">
    <location>
        <begin position="157"/>
        <end position="175"/>
    </location>
</feature>
<feature type="transmembrane region" description="Helical" evidence="1">
    <location>
        <begin position="37"/>
        <end position="56"/>
    </location>
</feature>
<feature type="transmembrane region" description="Helical" evidence="1">
    <location>
        <begin position="216"/>
        <end position="239"/>
    </location>
</feature>
<feature type="transmembrane region" description="Helical" evidence="1">
    <location>
        <begin position="77"/>
        <end position="98"/>
    </location>
</feature>
<feature type="domain" description="Acyltransferase 3" evidence="2">
    <location>
        <begin position="7"/>
        <end position="325"/>
    </location>
</feature>
<evidence type="ECO:0000313" key="4">
    <source>
        <dbReference type="Proteomes" id="UP000533637"/>
    </source>
</evidence>
<feature type="transmembrane region" description="Helical" evidence="1">
    <location>
        <begin position="181"/>
        <end position="204"/>
    </location>
</feature>
<keyword evidence="4" id="KW-1185">Reference proteome</keyword>
<organism evidence="3 4">
    <name type="scientific">Parabacteroides faecis</name>
    <dbReference type="NCBI Taxonomy" id="1217282"/>
    <lineage>
        <taxon>Bacteria</taxon>
        <taxon>Pseudomonadati</taxon>
        <taxon>Bacteroidota</taxon>
        <taxon>Bacteroidia</taxon>
        <taxon>Bacteroidales</taxon>
        <taxon>Tannerellaceae</taxon>
        <taxon>Parabacteroides</taxon>
    </lineage>
</organism>
<keyword evidence="1" id="KW-1133">Transmembrane helix</keyword>
<feature type="transmembrane region" description="Helical" evidence="1">
    <location>
        <begin position="275"/>
        <end position="294"/>
    </location>
</feature>
<accession>A0ABR6KR22</accession>